<dbReference type="GO" id="GO:0042450">
    <property type="term" value="P:L-arginine biosynthetic process via ornithine"/>
    <property type="evidence" value="ECO:0007669"/>
    <property type="project" value="InterPro"/>
</dbReference>
<dbReference type="OrthoDB" id="9768878at2"/>
<dbReference type="InterPro" id="IPR009049">
    <property type="entry name" value="Argininosuccinate_lyase"/>
</dbReference>
<dbReference type="PANTHER" id="PTHR43814">
    <property type="entry name" value="ARGININOSUCCINATE LYASE"/>
    <property type="match status" value="1"/>
</dbReference>
<dbReference type="InterPro" id="IPR024083">
    <property type="entry name" value="Fumarase/histidase_N"/>
</dbReference>
<dbReference type="GO" id="GO:0004056">
    <property type="term" value="F:argininosuccinate lyase activity"/>
    <property type="evidence" value="ECO:0007669"/>
    <property type="project" value="InterPro"/>
</dbReference>
<dbReference type="InterPro" id="IPR008948">
    <property type="entry name" value="L-Aspartase-like"/>
</dbReference>
<dbReference type="Gene3D" id="1.10.275.10">
    <property type="entry name" value="Fumarase/aspartase (N-terminal domain)"/>
    <property type="match status" value="1"/>
</dbReference>
<evidence type="ECO:0000313" key="3">
    <source>
        <dbReference type="EMBL" id="SDX08805.1"/>
    </source>
</evidence>
<sequence>MTIQFSGRVTENPNNIMIEEVLFPQLNYEVKHLLPYYIQIEKELLIEYKRMGLMEEKEIQDVLKALNQINEKMISQIAKTSMTDIAFSIEKSVEQMVERPVATWHVDRSRNDYQACAQKMLGRQQLLQVAKTSMKLASKVIELAKKNAHNPMPGYTHYQSAQVISLGFYLSAISDQLIQEIKSWIQIWDRNNYSPLGAGAMAGQELNWDREEMAVRLGFDGIEDHSLVAVASRKWSLDIGAAFANWGVMISRFVTDFIQWGSSEFHWIDLPDGLSGISSAMPQKKNFPILERVRGRTAHLTTYYMDMHMGQRNTVYSNLVEVSKEANKHVLTMFETVQSIILLMQVFFDHLQFNHESMNKPCKEEFLGGFSLANYLTLNLKIPYRKSQVIAGQYIVHAMKKKLKPAESDSNYLEDLCRDYGFPVSIESEVISNIFINEADLQNKKTVGSTQPDRVLQMLSTQEQSLNDLQIEIEKRDQRIGLVNKKLDKSLNV</sequence>
<dbReference type="PRINTS" id="PR00145">
    <property type="entry name" value="ARGSUCLYASE"/>
</dbReference>
<organism evidence="3 4">
    <name type="scientific">Marininema mesophilum</name>
    <dbReference type="NCBI Taxonomy" id="1048340"/>
    <lineage>
        <taxon>Bacteria</taxon>
        <taxon>Bacillati</taxon>
        <taxon>Bacillota</taxon>
        <taxon>Bacilli</taxon>
        <taxon>Bacillales</taxon>
        <taxon>Thermoactinomycetaceae</taxon>
        <taxon>Marininema</taxon>
    </lineage>
</organism>
<keyword evidence="4" id="KW-1185">Reference proteome</keyword>
<dbReference type="PANTHER" id="PTHR43814:SF1">
    <property type="entry name" value="ARGININOSUCCINATE LYASE"/>
    <property type="match status" value="1"/>
</dbReference>
<dbReference type="GO" id="GO:0005829">
    <property type="term" value="C:cytosol"/>
    <property type="evidence" value="ECO:0007669"/>
    <property type="project" value="TreeGrafter"/>
</dbReference>
<evidence type="ECO:0000259" key="2">
    <source>
        <dbReference type="Pfam" id="PF00206"/>
    </source>
</evidence>
<dbReference type="RefSeq" id="WP_091740331.1">
    <property type="nucleotide sequence ID" value="NZ_FNNQ01000010.1"/>
</dbReference>
<proteinExistence type="predicted"/>
<keyword evidence="1 3" id="KW-0456">Lyase</keyword>
<name>A0A1H2YUS0_9BACL</name>
<evidence type="ECO:0000256" key="1">
    <source>
        <dbReference type="ARBA" id="ARBA00023239"/>
    </source>
</evidence>
<dbReference type="Gene3D" id="1.20.200.10">
    <property type="entry name" value="Fumarase/aspartase (Central domain)"/>
    <property type="match status" value="1"/>
</dbReference>
<protein>
    <submittedName>
        <fullName evidence="3">Argininosuccinate lyase</fullName>
    </submittedName>
</protein>
<dbReference type="Pfam" id="PF00206">
    <property type="entry name" value="Lyase_1"/>
    <property type="match status" value="1"/>
</dbReference>
<accession>A0A1H2YUS0</accession>
<dbReference type="InterPro" id="IPR022761">
    <property type="entry name" value="Fumarate_lyase_N"/>
</dbReference>
<feature type="domain" description="Fumarate lyase N-terminal" evidence="2">
    <location>
        <begin position="53"/>
        <end position="291"/>
    </location>
</feature>
<gene>
    <name evidence="3" type="ORF">SAMN05444487_11010</name>
</gene>
<dbReference type="AlphaFoldDB" id="A0A1H2YUS0"/>
<dbReference type="Proteomes" id="UP000198534">
    <property type="component" value="Unassembled WGS sequence"/>
</dbReference>
<dbReference type="Gene3D" id="1.10.40.30">
    <property type="entry name" value="Fumarase/aspartase (C-terminal domain)"/>
    <property type="match status" value="1"/>
</dbReference>
<dbReference type="SUPFAM" id="SSF48557">
    <property type="entry name" value="L-aspartase-like"/>
    <property type="match status" value="1"/>
</dbReference>
<dbReference type="STRING" id="1048340.SAMN05444487_11010"/>
<evidence type="ECO:0000313" key="4">
    <source>
        <dbReference type="Proteomes" id="UP000198534"/>
    </source>
</evidence>
<reference evidence="3 4" key="1">
    <citation type="submission" date="2016-10" db="EMBL/GenBank/DDBJ databases">
        <authorList>
            <person name="de Groot N.N."/>
        </authorList>
    </citation>
    <scope>NUCLEOTIDE SEQUENCE [LARGE SCALE GENOMIC DNA]</scope>
    <source>
        <strain evidence="3 4">DSM 45610</strain>
    </source>
</reference>
<dbReference type="EMBL" id="FNNQ01000010">
    <property type="protein sequence ID" value="SDX08805.1"/>
    <property type="molecule type" value="Genomic_DNA"/>
</dbReference>